<dbReference type="VEuPathDB" id="MicrosporidiaDB:NCER_100449"/>
<comment type="similarity">
    <text evidence="7">Belongs to the NnrD/CARKD family.</text>
</comment>
<dbReference type="GO" id="GO:0046496">
    <property type="term" value="P:nicotinamide nucleotide metabolic process"/>
    <property type="evidence" value="ECO:0007669"/>
    <property type="project" value="UniProtKB-UniRule"/>
</dbReference>
<feature type="binding site" evidence="7">
    <location>
        <position position="89"/>
    </location>
    <ligand>
        <name>(6S)-NADPHX</name>
        <dbReference type="ChEBI" id="CHEBI:64076"/>
    </ligand>
</feature>
<comment type="function">
    <text evidence="7">Catalyzes the dehydration of the S-form of NAD(P)HX at the expense of ATP, which is converted to ADP. Together with NAD(P)HX epimerase, which catalyzes the epimerization of the S- and R-forms, the enzyme allows the repair of both epimers of NAD(P)HX, a damaged form of NAD(P)H that is a result of enzymatic or heat-dependent hydration.</text>
</comment>
<dbReference type="FunCoup" id="C4V7M0">
    <property type="interactions" value="7"/>
</dbReference>
<keyword evidence="8" id="KW-0812">Transmembrane</keyword>
<comment type="subcellular location">
    <subcellularLocation>
        <location evidence="7">Cytoplasm</location>
    </subcellularLocation>
</comment>
<evidence type="ECO:0000256" key="8">
    <source>
        <dbReference type="SAM" id="Phobius"/>
    </source>
</evidence>
<evidence type="ECO:0000256" key="6">
    <source>
        <dbReference type="ARBA" id="ARBA00047472"/>
    </source>
</evidence>
<comment type="catalytic activity">
    <reaction evidence="7">
        <text>(6S)-NADHX + ATP = ADP + phosphate + NADH + H(+)</text>
        <dbReference type="Rhea" id="RHEA:19017"/>
        <dbReference type="ChEBI" id="CHEBI:15378"/>
        <dbReference type="ChEBI" id="CHEBI:30616"/>
        <dbReference type="ChEBI" id="CHEBI:43474"/>
        <dbReference type="ChEBI" id="CHEBI:57945"/>
        <dbReference type="ChEBI" id="CHEBI:64074"/>
        <dbReference type="ChEBI" id="CHEBI:456216"/>
        <dbReference type="EC" id="4.2.1.93"/>
    </reaction>
</comment>
<dbReference type="GO" id="GO:0005737">
    <property type="term" value="C:cytoplasm"/>
    <property type="evidence" value="ECO:0007669"/>
    <property type="project" value="UniProtKB-SubCell"/>
</dbReference>
<evidence type="ECO:0000259" key="9">
    <source>
        <dbReference type="PROSITE" id="PS51383"/>
    </source>
</evidence>
<dbReference type="KEGG" id="nce:NCER_100449"/>
<sequence>MDHPDYEFKNVQKGINGSVLIIGGSKLYVGAVYSVGISCLLTGCDLVYIFSGKSALIPLKSLLPEAVVCRISYQEWILKRINICILGPGLSIINNKNKLEKLNRILEYLQKRDIILLIDSDGLRNMEKLNIKDFKNVIFTPNKNETKFLKPLAAGQYAIFKGVKDQIMSCDGTKINIEDKSCGKRCGGQGDLLCGIIASLIIKSKHTLTKEVFMNSMSLACKILRRAGYLAYIEKGVSTISRDIIDQIPNAFNEIIFVKKLQN</sequence>
<gene>
    <name evidence="10" type="ORF">NCER_100449</name>
</gene>
<feature type="transmembrane region" description="Helical" evidence="8">
    <location>
        <begin position="27"/>
        <end position="50"/>
    </location>
</feature>
<dbReference type="HOGENOM" id="CLU_1086541_0_0_1"/>
<feature type="binding site" evidence="7">
    <location>
        <begin position="161"/>
        <end position="165"/>
    </location>
    <ligand>
        <name>ATP</name>
        <dbReference type="ChEBI" id="CHEBI:30616"/>
    </ligand>
</feature>
<dbReference type="OMA" id="NTERDNP"/>
<keyword evidence="8" id="KW-1133">Transmembrane helix</keyword>
<evidence type="ECO:0000256" key="7">
    <source>
        <dbReference type="HAMAP-Rule" id="MF_03157"/>
    </source>
</evidence>
<evidence type="ECO:0000256" key="2">
    <source>
        <dbReference type="ARBA" id="ARBA00022840"/>
    </source>
</evidence>
<keyword evidence="7" id="KW-0963">Cytoplasm</keyword>
<comment type="catalytic activity">
    <reaction evidence="6 7">
        <text>(6S)-NADPHX + ATP = ADP + phosphate + NADPH + H(+)</text>
        <dbReference type="Rhea" id="RHEA:32231"/>
        <dbReference type="ChEBI" id="CHEBI:15378"/>
        <dbReference type="ChEBI" id="CHEBI:30616"/>
        <dbReference type="ChEBI" id="CHEBI:43474"/>
        <dbReference type="ChEBI" id="CHEBI:57783"/>
        <dbReference type="ChEBI" id="CHEBI:64076"/>
        <dbReference type="ChEBI" id="CHEBI:456216"/>
        <dbReference type="EC" id="4.2.1.93"/>
    </reaction>
</comment>
<dbReference type="EC" id="4.2.1.93" evidence="7"/>
<dbReference type="InterPro" id="IPR029056">
    <property type="entry name" value="Ribokinase-like"/>
</dbReference>
<evidence type="ECO:0000256" key="5">
    <source>
        <dbReference type="ARBA" id="ARBA00023239"/>
    </source>
</evidence>
<dbReference type="InterPro" id="IPR000631">
    <property type="entry name" value="CARKD"/>
</dbReference>
<dbReference type="AlphaFoldDB" id="C4V7M0"/>
<dbReference type="InParanoid" id="C4V7M0"/>
<evidence type="ECO:0000256" key="1">
    <source>
        <dbReference type="ARBA" id="ARBA00022741"/>
    </source>
</evidence>
<name>C4V7M0_VAIC1</name>
<dbReference type="PROSITE" id="PS51383">
    <property type="entry name" value="YJEF_C_3"/>
    <property type="match status" value="1"/>
</dbReference>
<dbReference type="EMBL" id="ACOL01000023">
    <property type="protein sequence ID" value="EEQ82782.1"/>
    <property type="molecule type" value="Genomic_DNA"/>
</dbReference>
<feature type="binding site" evidence="7">
    <location>
        <begin position="181"/>
        <end position="190"/>
    </location>
    <ligand>
        <name>ATP</name>
        <dbReference type="ChEBI" id="CHEBI:30616"/>
    </ligand>
</feature>
<evidence type="ECO:0000313" key="11">
    <source>
        <dbReference type="Proteomes" id="UP000009082"/>
    </source>
</evidence>
<keyword evidence="4 7" id="KW-0520">NAD</keyword>
<feature type="binding site" evidence="7">
    <location>
        <begin position="142"/>
        <end position="148"/>
    </location>
    <ligand>
        <name>(6S)-NADPHX</name>
        <dbReference type="ChEBI" id="CHEBI:64076"/>
    </ligand>
</feature>
<comment type="cofactor">
    <cofactor evidence="7">
        <name>Mg(2+)</name>
        <dbReference type="ChEBI" id="CHEBI:18420"/>
    </cofactor>
</comment>
<keyword evidence="2 7" id="KW-0067">ATP-binding</keyword>
<keyword evidence="7" id="KW-0597">Phosphoprotein</keyword>
<dbReference type="PANTHER" id="PTHR12592">
    <property type="entry name" value="ATP-DEPENDENT (S)-NAD(P)H-HYDRATE DEHYDRATASE FAMILY MEMBER"/>
    <property type="match status" value="1"/>
</dbReference>
<keyword evidence="3" id="KW-0521">NADP</keyword>
<dbReference type="HAMAP" id="MF_01965">
    <property type="entry name" value="NADHX_dehydratase"/>
    <property type="match status" value="1"/>
</dbReference>
<evidence type="ECO:0000256" key="3">
    <source>
        <dbReference type="ARBA" id="ARBA00022857"/>
    </source>
</evidence>
<dbReference type="PANTHER" id="PTHR12592:SF0">
    <property type="entry name" value="ATP-DEPENDENT (S)-NAD(P)H-HYDRATE DEHYDRATASE"/>
    <property type="match status" value="1"/>
</dbReference>
<keyword evidence="5 7" id="KW-0456">Lyase</keyword>
<reference evidence="11" key="1">
    <citation type="journal article" date="2009" name="PLoS Pathog.">
        <title>Genomic analyses of the microsporidian Nosema ceranae, an emergent pathogen of honey bees.</title>
        <authorList>
            <person name="Cornman R.S."/>
            <person name="Chen Y.P."/>
            <person name="Schatz M.C."/>
            <person name="Street C."/>
            <person name="Zhao Y."/>
            <person name="Desany B."/>
            <person name="Egholm M."/>
            <person name="Hutchison S."/>
            <person name="Pettis J.S."/>
            <person name="Lipkin W.I."/>
            <person name="Evans J.D."/>
        </authorList>
    </citation>
    <scope>NUCLEOTIDE SEQUENCE [LARGE SCALE GENOMIC DNA]</scope>
    <source>
        <strain evidence="11">BRL01</strain>
    </source>
</reference>
<proteinExistence type="inferred from homology"/>
<dbReference type="GO" id="GO:0110051">
    <property type="term" value="P:metabolite repair"/>
    <property type="evidence" value="ECO:0007669"/>
    <property type="project" value="TreeGrafter"/>
</dbReference>
<feature type="binding site" evidence="7">
    <location>
        <position position="191"/>
    </location>
    <ligand>
        <name>(6S)-NADPHX</name>
        <dbReference type="ChEBI" id="CHEBI:64076"/>
    </ligand>
</feature>
<dbReference type="SUPFAM" id="SSF53613">
    <property type="entry name" value="Ribokinase-like"/>
    <property type="match status" value="1"/>
</dbReference>
<keyword evidence="8" id="KW-0472">Membrane</keyword>
<feature type="domain" description="YjeF C-terminal" evidence="9">
    <location>
        <begin position="1"/>
        <end position="255"/>
    </location>
</feature>
<dbReference type="GO" id="GO:0005524">
    <property type="term" value="F:ATP binding"/>
    <property type="evidence" value="ECO:0007669"/>
    <property type="project" value="UniProtKB-KW"/>
</dbReference>
<evidence type="ECO:0000256" key="4">
    <source>
        <dbReference type="ARBA" id="ARBA00023027"/>
    </source>
</evidence>
<dbReference type="Proteomes" id="UP000009082">
    <property type="component" value="Unassembled WGS sequence"/>
</dbReference>
<protein>
    <recommendedName>
        <fullName evidence="7">ATP-dependent (S)-NAD(P)H-hydrate dehydratase</fullName>
        <ecNumber evidence="7">4.2.1.93</ecNumber>
    </recommendedName>
    <alternativeName>
        <fullName evidence="7">ATP-dependent NAD(P)HX dehydratase</fullName>
    </alternativeName>
</protein>
<dbReference type="OrthoDB" id="8110916at2759"/>
<accession>C4V7M0</accession>
<dbReference type="GO" id="GO:0047453">
    <property type="term" value="F:ATP-dependent NAD(P)H-hydrate dehydratase activity"/>
    <property type="evidence" value="ECO:0007669"/>
    <property type="project" value="UniProtKB-UniRule"/>
</dbReference>
<dbReference type="Pfam" id="PF01256">
    <property type="entry name" value="Carb_kinase"/>
    <property type="match status" value="1"/>
</dbReference>
<evidence type="ECO:0000313" key="10">
    <source>
        <dbReference type="EMBL" id="EEQ82782.1"/>
    </source>
</evidence>
<dbReference type="CDD" id="cd01171">
    <property type="entry name" value="YXKO-related"/>
    <property type="match status" value="1"/>
</dbReference>
<organism evidence="11">
    <name type="scientific">Vairimorpha ceranae (strain BRL01)</name>
    <name type="common">Microsporidian parasite</name>
    <name type="synonym">Nosema ceranae</name>
    <dbReference type="NCBI Taxonomy" id="578460"/>
    <lineage>
        <taxon>Eukaryota</taxon>
        <taxon>Fungi</taxon>
        <taxon>Fungi incertae sedis</taxon>
        <taxon>Microsporidia</taxon>
        <taxon>Nosematidae</taxon>
        <taxon>Vairimorpha</taxon>
    </lineage>
</organism>
<dbReference type="Gene3D" id="3.40.1190.20">
    <property type="match status" value="1"/>
</dbReference>
<keyword evidence="1 7" id="KW-0547">Nucleotide-binding</keyword>